<feature type="compositionally biased region" description="Polar residues" evidence="1">
    <location>
        <begin position="203"/>
        <end position="213"/>
    </location>
</feature>
<name>A0AAE0XYA6_9GAST</name>
<dbReference type="EMBL" id="JAWDGP010007362">
    <property type="protein sequence ID" value="KAK3723379.1"/>
    <property type="molecule type" value="Genomic_DNA"/>
</dbReference>
<feature type="compositionally biased region" description="Basic and acidic residues" evidence="1">
    <location>
        <begin position="187"/>
        <end position="197"/>
    </location>
</feature>
<sequence>MTARPIVCYPSSTCQSCVQLLLPTKLHRTHLSFTRKLSTVKTSHVSCLRLDFLPLETKILVRRRVKLRAKLGERPAHNGRDRKNLAGSPASLAVSNLPAGRGLMTNAQLLLPGAVLEMGLPSIIVGSELMNACHHHRRWAGLGWAGLEAAKLRCSKLARTVAHQQQQQQRQGSSGTRGVRYHKVNKRGAERCGEVRTPRRSCNEQSSTTLMAN</sequence>
<reference evidence="2" key="1">
    <citation type="journal article" date="2023" name="G3 (Bethesda)">
        <title>A reference genome for the long-term kleptoplast-retaining sea slug Elysia crispata morphotype clarki.</title>
        <authorList>
            <person name="Eastman K.E."/>
            <person name="Pendleton A.L."/>
            <person name="Shaikh M.A."/>
            <person name="Suttiyut T."/>
            <person name="Ogas R."/>
            <person name="Tomko P."/>
            <person name="Gavelis G."/>
            <person name="Widhalm J.R."/>
            <person name="Wisecaver J.H."/>
        </authorList>
    </citation>
    <scope>NUCLEOTIDE SEQUENCE</scope>
    <source>
        <strain evidence="2">ECLA1</strain>
    </source>
</reference>
<evidence type="ECO:0000256" key="1">
    <source>
        <dbReference type="SAM" id="MobiDB-lite"/>
    </source>
</evidence>
<accession>A0AAE0XYA6</accession>
<proteinExistence type="predicted"/>
<feature type="region of interest" description="Disordered" evidence="1">
    <location>
        <begin position="163"/>
        <end position="213"/>
    </location>
</feature>
<dbReference type="Proteomes" id="UP001283361">
    <property type="component" value="Unassembled WGS sequence"/>
</dbReference>
<gene>
    <name evidence="2" type="ORF">RRG08_044284</name>
</gene>
<dbReference type="AlphaFoldDB" id="A0AAE0XYA6"/>
<evidence type="ECO:0000313" key="3">
    <source>
        <dbReference type="Proteomes" id="UP001283361"/>
    </source>
</evidence>
<organism evidence="2 3">
    <name type="scientific">Elysia crispata</name>
    <name type="common">lettuce slug</name>
    <dbReference type="NCBI Taxonomy" id="231223"/>
    <lineage>
        <taxon>Eukaryota</taxon>
        <taxon>Metazoa</taxon>
        <taxon>Spiralia</taxon>
        <taxon>Lophotrochozoa</taxon>
        <taxon>Mollusca</taxon>
        <taxon>Gastropoda</taxon>
        <taxon>Heterobranchia</taxon>
        <taxon>Euthyneura</taxon>
        <taxon>Panpulmonata</taxon>
        <taxon>Sacoglossa</taxon>
        <taxon>Placobranchoidea</taxon>
        <taxon>Plakobranchidae</taxon>
        <taxon>Elysia</taxon>
    </lineage>
</organism>
<evidence type="ECO:0000313" key="2">
    <source>
        <dbReference type="EMBL" id="KAK3723379.1"/>
    </source>
</evidence>
<comment type="caution">
    <text evidence="2">The sequence shown here is derived from an EMBL/GenBank/DDBJ whole genome shotgun (WGS) entry which is preliminary data.</text>
</comment>
<keyword evidence="3" id="KW-1185">Reference proteome</keyword>
<protein>
    <submittedName>
        <fullName evidence="2">Uncharacterized protein</fullName>
    </submittedName>
</protein>